<keyword evidence="1" id="KW-0560">Oxidoreductase</keyword>
<name>A0A7S3JWD7_9STRA</name>
<protein>
    <recommendedName>
        <fullName evidence="3">Oxidoreductase</fullName>
    </recommendedName>
</protein>
<dbReference type="AlphaFoldDB" id="A0A7S3JWD7"/>
<dbReference type="PRINTS" id="PR00081">
    <property type="entry name" value="GDHRDH"/>
</dbReference>
<dbReference type="PANTHER" id="PTHR43157">
    <property type="entry name" value="PHOSPHATIDYLINOSITOL-GLYCAN BIOSYNTHESIS CLASS F PROTEIN-RELATED"/>
    <property type="match status" value="1"/>
</dbReference>
<dbReference type="GO" id="GO:0016491">
    <property type="term" value="F:oxidoreductase activity"/>
    <property type="evidence" value="ECO:0007669"/>
    <property type="project" value="UniProtKB-KW"/>
</dbReference>
<dbReference type="PANTHER" id="PTHR43157:SF31">
    <property type="entry name" value="PHOSPHATIDYLINOSITOL-GLYCAN BIOSYNTHESIS CLASS F PROTEIN"/>
    <property type="match status" value="1"/>
</dbReference>
<dbReference type="EMBL" id="HBIJ01011620">
    <property type="protein sequence ID" value="CAE0367186.1"/>
    <property type="molecule type" value="Transcribed_RNA"/>
</dbReference>
<evidence type="ECO:0000313" key="2">
    <source>
        <dbReference type="EMBL" id="CAE0367186.1"/>
    </source>
</evidence>
<dbReference type="Pfam" id="PF00106">
    <property type="entry name" value="adh_short"/>
    <property type="match status" value="1"/>
</dbReference>
<reference evidence="2" key="1">
    <citation type="submission" date="2021-01" db="EMBL/GenBank/DDBJ databases">
        <authorList>
            <person name="Corre E."/>
            <person name="Pelletier E."/>
            <person name="Niang G."/>
            <person name="Scheremetjew M."/>
            <person name="Finn R."/>
            <person name="Kale V."/>
            <person name="Holt S."/>
            <person name="Cochrane G."/>
            <person name="Meng A."/>
            <person name="Brown T."/>
            <person name="Cohen L."/>
        </authorList>
    </citation>
    <scope>NUCLEOTIDE SEQUENCE</scope>
    <source>
        <strain evidence="2">CCMP1510</strain>
    </source>
</reference>
<gene>
    <name evidence="2" type="ORF">ALAG00032_LOCUS7935</name>
</gene>
<sequence length="343" mass="36658">MGSSSSKSSYKEPKKIESVHFAEFENDVPDMSGKTIAITGCTSGTGLVAAKTCAKKGARVYMLNRSSSRAEAAEAEVRTILGDSSNKVSTINCDLQSFNSVREAAKQLLNETRANGLDVICNNAGVMALEDKATEDGYDVQMQTNHLSHFLLNKEIFPSLLKAVELRGEARIVNHSSLARKGPGGILQAKYFGKNGGNLGGNGSSMFFGGARWVRYHMTKLANSVYTQALNDRLEGTGVIAVCAAPGLAATNLQVTTNADGGMNSTWIMRWAQSAEDGTMPLLTAMVMPGVKGGDFYEPQGTGAMTGKADKVSLDSLSADKDSRTLLWSASEEAVGEWREFKK</sequence>
<proteinExistence type="predicted"/>
<organism evidence="2">
    <name type="scientific">Aureoumbra lagunensis</name>
    <dbReference type="NCBI Taxonomy" id="44058"/>
    <lineage>
        <taxon>Eukaryota</taxon>
        <taxon>Sar</taxon>
        <taxon>Stramenopiles</taxon>
        <taxon>Ochrophyta</taxon>
        <taxon>Pelagophyceae</taxon>
        <taxon>Pelagomonadales</taxon>
        <taxon>Aureoumbra</taxon>
    </lineage>
</organism>
<accession>A0A7S3JWD7</accession>
<dbReference type="InterPro" id="IPR036291">
    <property type="entry name" value="NAD(P)-bd_dom_sf"/>
</dbReference>
<dbReference type="SUPFAM" id="SSF51735">
    <property type="entry name" value="NAD(P)-binding Rossmann-fold domains"/>
    <property type="match status" value="1"/>
</dbReference>
<dbReference type="Gene3D" id="3.40.50.720">
    <property type="entry name" value="NAD(P)-binding Rossmann-like Domain"/>
    <property type="match status" value="1"/>
</dbReference>
<dbReference type="InterPro" id="IPR002347">
    <property type="entry name" value="SDR_fam"/>
</dbReference>
<evidence type="ECO:0008006" key="3">
    <source>
        <dbReference type="Google" id="ProtNLM"/>
    </source>
</evidence>
<evidence type="ECO:0000256" key="1">
    <source>
        <dbReference type="ARBA" id="ARBA00023002"/>
    </source>
</evidence>